<organism evidence="5 6">
    <name type="scientific">Candidatus Magasanikbacteria bacterium RIFCSPHIGHO2_02_FULL_51_14</name>
    <dbReference type="NCBI Taxonomy" id="1798683"/>
    <lineage>
        <taxon>Bacteria</taxon>
        <taxon>Candidatus Magasanikiibacteriota</taxon>
    </lineage>
</organism>
<dbReference type="STRING" id="1798683.A3C90_00505"/>
<dbReference type="PANTHER" id="PTHR43030">
    <property type="entry name" value="PHOSPHOENOLPYRUVATE SYNTHASE"/>
    <property type="match status" value="1"/>
</dbReference>
<evidence type="ECO:0000256" key="3">
    <source>
        <dbReference type="ARBA" id="ARBA00022840"/>
    </source>
</evidence>
<dbReference type="EMBL" id="MFQE01000036">
    <property type="protein sequence ID" value="OGH71087.1"/>
    <property type="molecule type" value="Genomic_DNA"/>
</dbReference>
<dbReference type="InterPro" id="IPR008279">
    <property type="entry name" value="PEP-util_enz_mobile_dom"/>
</dbReference>
<proteinExistence type="inferred from homology"/>
<evidence type="ECO:0000313" key="5">
    <source>
        <dbReference type="EMBL" id="OGH71087.1"/>
    </source>
</evidence>
<dbReference type="Proteomes" id="UP000177457">
    <property type="component" value="Unassembled WGS sequence"/>
</dbReference>
<comment type="similarity">
    <text evidence="1">Belongs to the PEP-utilizing enzyme family.</text>
</comment>
<evidence type="ECO:0000313" key="6">
    <source>
        <dbReference type="Proteomes" id="UP000177457"/>
    </source>
</evidence>
<dbReference type="AlphaFoldDB" id="A0A1F6MHE9"/>
<dbReference type="GO" id="GO:0008986">
    <property type="term" value="F:pyruvate, water dikinase activity"/>
    <property type="evidence" value="ECO:0007669"/>
    <property type="project" value="InterPro"/>
</dbReference>
<evidence type="ECO:0000259" key="4">
    <source>
        <dbReference type="Pfam" id="PF00391"/>
    </source>
</evidence>
<dbReference type="GO" id="GO:0005524">
    <property type="term" value="F:ATP binding"/>
    <property type="evidence" value="ECO:0007669"/>
    <property type="project" value="UniProtKB-KW"/>
</dbReference>
<accession>A0A1F6MHE9</accession>
<gene>
    <name evidence="5" type="ORF">A3C90_00505</name>
</gene>
<dbReference type="Gene3D" id="3.50.30.10">
    <property type="entry name" value="Phosphohistidine domain"/>
    <property type="match status" value="1"/>
</dbReference>
<evidence type="ECO:0000256" key="2">
    <source>
        <dbReference type="ARBA" id="ARBA00022741"/>
    </source>
</evidence>
<dbReference type="SUPFAM" id="SSF52009">
    <property type="entry name" value="Phosphohistidine domain"/>
    <property type="match status" value="1"/>
</dbReference>
<dbReference type="Pfam" id="PF00391">
    <property type="entry name" value="PEP-utilizers"/>
    <property type="match status" value="1"/>
</dbReference>
<sequence length="426" mass="48870">MDREKIIKQFKHMPWEVWLHRRFHPFVTYLMMKAGTRAMFKTQGIDGEYPIALYDTDDWYGTPEMFALGAQEAEKYLKQKDIFQLVAQCEETLARGRKEIPLLNASSENSMVVFRKFLEFFEPANVFIWIAHGSEPYYHRRMREAVGEFVPAEDVETFIGDVSFPTKKNALALMQDDIRAGLPVPELHKKYAWIKARGGFEPGYTVEEMKDIREKVLHEEEKQHKYPEVPSDLRGLVSEVQELVYLRTLRTDALYEMYYLAMPLLDRFAKSVGIDSVKNYISDDLLRGKVEKIPREYAILKYYDDVIVMKESIIAQRTFEAEEVSGVVAHKGFATGIVRILHTAADMPKVKDGDIIVTNMTNPSYIAAMRRAAAFVTDEGGITCHAAIIARELKKPCIIGTKIATRVYKDGDMVEVDAENGIVRKI</sequence>
<feature type="domain" description="PEP-utilising enzyme mobile" evidence="4">
    <location>
        <begin position="351"/>
        <end position="421"/>
    </location>
</feature>
<keyword evidence="3" id="KW-0067">ATP-binding</keyword>
<dbReference type="InterPro" id="IPR006319">
    <property type="entry name" value="PEP_synth"/>
</dbReference>
<reference evidence="5 6" key="1">
    <citation type="journal article" date="2016" name="Nat. Commun.">
        <title>Thousands of microbial genomes shed light on interconnected biogeochemical processes in an aquifer system.</title>
        <authorList>
            <person name="Anantharaman K."/>
            <person name="Brown C.T."/>
            <person name="Hug L.A."/>
            <person name="Sharon I."/>
            <person name="Castelle C.J."/>
            <person name="Probst A.J."/>
            <person name="Thomas B.C."/>
            <person name="Singh A."/>
            <person name="Wilkins M.J."/>
            <person name="Karaoz U."/>
            <person name="Brodie E.L."/>
            <person name="Williams K.H."/>
            <person name="Hubbard S.S."/>
            <person name="Banfield J.F."/>
        </authorList>
    </citation>
    <scope>NUCLEOTIDE SEQUENCE [LARGE SCALE GENOMIC DNA]</scope>
</reference>
<dbReference type="PROSITE" id="PS00370">
    <property type="entry name" value="PEP_ENZYMES_PHOS_SITE"/>
    <property type="match status" value="1"/>
</dbReference>
<dbReference type="InterPro" id="IPR036637">
    <property type="entry name" value="Phosphohistidine_dom_sf"/>
</dbReference>
<dbReference type="InterPro" id="IPR018274">
    <property type="entry name" value="PEP_util_AS"/>
</dbReference>
<dbReference type="PANTHER" id="PTHR43030:SF1">
    <property type="entry name" value="PHOSPHOENOLPYRUVATE SYNTHASE"/>
    <property type="match status" value="1"/>
</dbReference>
<evidence type="ECO:0000256" key="1">
    <source>
        <dbReference type="ARBA" id="ARBA00007837"/>
    </source>
</evidence>
<name>A0A1F6MHE9_9BACT</name>
<protein>
    <recommendedName>
        <fullName evidence="4">PEP-utilising enzyme mobile domain-containing protein</fullName>
    </recommendedName>
</protein>
<keyword evidence="2" id="KW-0547">Nucleotide-binding</keyword>
<comment type="caution">
    <text evidence="5">The sequence shown here is derived from an EMBL/GenBank/DDBJ whole genome shotgun (WGS) entry which is preliminary data.</text>
</comment>